<organism evidence="1 2">
    <name type="scientific">Salix purpurea</name>
    <name type="common">Purple osier willow</name>
    <dbReference type="NCBI Taxonomy" id="77065"/>
    <lineage>
        <taxon>Eukaryota</taxon>
        <taxon>Viridiplantae</taxon>
        <taxon>Streptophyta</taxon>
        <taxon>Embryophyta</taxon>
        <taxon>Tracheophyta</taxon>
        <taxon>Spermatophyta</taxon>
        <taxon>Magnoliopsida</taxon>
        <taxon>eudicotyledons</taxon>
        <taxon>Gunneridae</taxon>
        <taxon>Pentapetalae</taxon>
        <taxon>rosids</taxon>
        <taxon>fabids</taxon>
        <taxon>Malpighiales</taxon>
        <taxon>Salicaceae</taxon>
        <taxon>Saliceae</taxon>
        <taxon>Salix</taxon>
    </lineage>
</organism>
<gene>
    <name evidence="1" type="ORF">OIU79_013986</name>
</gene>
<accession>A0A9Q0PPK3</accession>
<protein>
    <submittedName>
        <fullName evidence="1">Uncharacterized protein</fullName>
    </submittedName>
</protein>
<reference evidence="1" key="2">
    <citation type="journal article" date="2023" name="Int. J. Mol. Sci.">
        <title>De Novo Assembly and Annotation of 11 Diverse Shrub Willow (Salix) Genomes Reveals Novel Gene Organization in Sex-Linked Regions.</title>
        <authorList>
            <person name="Hyden B."/>
            <person name="Feng K."/>
            <person name="Yates T.B."/>
            <person name="Jawdy S."/>
            <person name="Cereghino C."/>
            <person name="Smart L.B."/>
            <person name="Muchero W."/>
        </authorList>
    </citation>
    <scope>NUCLEOTIDE SEQUENCE</scope>
    <source>
        <tissue evidence="1">Shoot tip</tissue>
    </source>
</reference>
<proteinExistence type="predicted"/>
<dbReference type="AlphaFoldDB" id="A0A9Q0PPK3"/>
<comment type="caution">
    <text evidence="1">The sequence shown here is derived from an EMBL/GenBank/DDBJ whole genome shotgun (WGS) entry which is preliminary data.</text>
</comment>
<sequence>MLKKSIGLYPQTEWKLSRVCCL</sequence>
<reference evidence="1" key="1">
    <citation type="submission" date="2022-11" db="EMBL/GenBank/DDBJ databases">
        <authorList>
            <person name="Hyden B.L."/>
            <person name="Feng K."/>
            <person name="Yates T."/>
            <person name="Jawdy S."/>
            <person name="Smart L.B."/>
            <person name="Muchero W."/>
        </authorList>
    </citation>
    <scope>NUCLEOTIDE SEQUENCE</scope>
    <source>
        <tissue evidence="1">Shoot tip</tissue>
    </source>
</reference>
<evidence type="ECO:0000313" key="2">
    <source>
        <dbReference type="Proteomes" id="UP001151532"/>
    </source>
</evidence>
<dbReference type="Proteomes" id="UP001151532">
    <property type="component" value="Chromosome 9"/>
</dbReference>
<dbReference type="EMBL" id="JAPFFK010000018">
    <property type="protein sequence ID" value="KAJ6692138.1"/>
    <property type="molecule type" value="Genomic_DNA"/>
</dbReference>
<name>A0A9Q0PPK3_SALPP</name>
<keyword evidence="2" id="KW-1185">Reference proteome</keyword>
<evidence type="ECO:0000313" key="1">
    <source>
        <dbReference type="EMBL" id="KAJ6692138.1"/>
    </source>
</evidence>